<dbReference type="STRING" id="67285.AQI88_26130"/>
<organism evidence="2 3">
    <name type="scientific">Streptomyces cellostaticus</name>
    <dbReference type="NCBI Taxonomy" id="67285"/>
    <lineage>
        <taxon>Bacteria</taxon>
        <taxon>Bacillati</taxon>
        <taxon>Actinomycetota</taxon>
        <taxon>Actinomycetes</taxon>
        <taxon>Kitasatosporales</taxon>
        <taxon>Streptomycetaceae</taxon>
        <taxon>Streptomyces</taxon>
    </lineage>
</organism>
<evidence type="ECO:0000313" key="2">
    <source>
        <dbReference type="EMBL" id="KUM93560.1"/>
    </source>
</evidence>
<dbReference type="EMBL" id="LMWL01000047">
    <property type="protein sequence ID" value="KUM93560.1"/>
    <property type="molecule type" value="Genomic_DNA"/>
</dbReference>
<reference evidence="2 3" key="1">
    <citation type="submission" date="2015-10" db="EMBL/GenBank/DDBJ databases">
        <title>Draft genome sequence of Streptomyces cellostaticus DSM 40189, type strain for the species Streptomyces cellostaticus.</title>
        <authorList>
            <person name="Ruckert C."/>
            <person name="Winkler A."/>
            <person name="Kalinowski J."/>
            <person name="Kampfer P."/>
            <person name="Glaeser S."/>
        </authorList>
    </citation>
    <scope>NUCLEOTIDE SEQUENCE [LARGE SCALE GENOMIC DNA]</scope>
    <source>
        <strain evidence="2 3">DSM 40189</strain>
    </source>
</reference>
<dbReference type="AlphaFoldDB" id="A0A117PV31"/>
<comment type="caution">
    <text evidence="2">The sequence shown here is derived from an EMBL/GenBank/DDBJ whole genome shotgun (WGS) entry which is preliminary data.</text>
</comment>
<sequence length="194" mass="20196">MARAHELTVAAERDGDEARGLARRLAASLSPEARLVLLSALIEADALPENDRPAVHRSDRPTGPGTGLSIVPAYQEPGPDRPAGDPDSGDPESDDPEFWRAPRNDPPDGLIRLRFADAIALERAGDAFGAGSAPGLGDALSDPATLTLQIPGDAGIETLRAVLAVLDAAAITAVSLTVHTRELDDIFAAFTSLP</sequence>
<evidence type="ECO:0000313" key="3">
    <source>
        <dbReference type="Proteomes" id="UP000054241"/>
    </source>
</evidence>
<feature type="compositionally biased region" description="Acidic residues" evidence="1">
    <location>
        <begin position="87"/>
        <end position="96"/>
    </location>
</feature>
<protein>
    <submittedName>
        <fullName evidence="2">Uncharacterized protein</fullName>
    </submittedName>
</protein>
<keyword evidence="3" id="KW-1185">Reference proteome</keyword>
<accession>A0A117PV31</accession>
<feature type="compositionally biased region" description="Basic and acidic residues" evidence="1">
    <location>
        <begin position="51"/>
        <end position="60"/>
    </location>
</feature>
<gene>
    <name evidence="2" type="ORF">AQI88_26130</name>
</gene>
<evidence type="ECO:0000256" key="1">
    <source>
        <dbReference type="SAM" id="MobiDB-lite"/>
    </source>
</evidence>
<proteinExistence type="predicted"/>
<name>A0A117PV31_9ACTN</name>
<dbReference type="Proteomes" id="UP000054241">
    <property type="component" value="Unassembled WGS sequence"/>
</dbReference>
<feature type="region of interest" description="Disordered" evidence="1">
    <location>
        <begin position="51"/>
        <end position="105"/>
    </location>
</feature>